<proteinExistence type="predicted"/>
<dbReference type="InterPro" id="IPR006620">
    <property type="entry name" value="Pro_4_hyd_alph"/>
</dbReference>
<sequence length="231" mass="26406">MDSISLNSIDIAFANAQYQRGNRIRISHFLSDDSARELKALVDTIPYYHQACFYDGQAQLIPPKKFSELDLKARQEFIKKIYVQAADATGFWYGRYQPEGAGALIYDQIKSWLESSVILDFVRAVTGHENLSKVTTQITCFKPGDFLTRHNDVVPVENRKVAYVLNLPNQWHPDWGGLLQFYTEHGQPLEAWSPEYNSFGLFDVSHPHSVTSVSQFSPQNRITISGWFHSD</sequence>
<dbReference type="PANTHER" id="PTHR12117:SF0">
    <property type="entry name" value="PROLYL 3-HYDROXYLASE OGFOD1"/>
    <property type="match status" value="1"/>
</dbReference>
<evidence type="ECO:0000256" key="3">
    <source>
        <dbReference type="ARBA" id="ARBA00023002"/>
    </source>
</evidence>
<organism evidence="5 6">
    <name type="scientific">Sessilibacter corallicola</name>
    <dbReference type="NCBI Taxonomy" id="2904075"/>
    <lineage>
        <taxon>Bacteria</taxon>
        <taxon>Pseudomonadati</taxon>
        <taxon>Pseudomonadota</taxon>
        <taxon>Gammaproteobacteria</taxon>
        <taxon>Cellvibrionales</taxon>
        <taxon>Cellvibrionaceae</taxon>
        <taxon>Sessilibacter</taxon>
    </lineage>
</organism>
<evidence type="ECO:0000256" key="2">
    <source>
        <dbReference type="ARBA" id="ARBA00022964"/>
    </source>
</evidence>
<dbReference type="Gene3D" id="2.60.120.620">
    <property type="entry name" value="q2cbj1_9rhob like domain"/>
    <property type="match status" value="1"/>
</dbReference>
<keyword evidence="6" id="KW-1185">Reference proteome</keyword>
<accession>A0ABQ0AB27</accession>
<dbReference type="InterPro" id="IPR039558">
    <property type="entry name" value="TPA1/OFD1_N"/>
</dbReference>
<dbReference type="PANTHER" id="PTHR12117">
    <property type="entry name" value="HISTONE ACETYLTRANSFERASE COMPLEX"/>
    <property type="match status" value="1"/>
</dbReference>
<protein>
    <submittedName>
        <fullName evidence="5">2OG-Fe(II) oxygenase family protein</fullName>
    </submittedName>
</protein>
<evidence type="ECO:0000256" key="1">
    <source>
        <dbReference type="ARBA" id="ARBA00001961"/>
    </source>
</evidence>
<dbReference type="Proteomes" id="UP001465153">
    <property type="component" value="Unassembled WGS sequence"/>
</dbReference>
<dbReference type="RefSeq" id="WP_353303556.1">
    <property type="nucleotide sequence ID" value="NZ_BAABWN010000008.1"/>
</dbReference>
<evidence type="ECO:0000313" key="6">
    <source>
        <dbReference type="Proteomes" id="UP001465153"/>
    </source>
</evidence>
<name>A0ABQ0AB27_9GAMM</name>
<evidence type="ECO:0000313" key="5">
    <source>
        <dbReference type="EMBL" id="GAA6168860.1"/>
    </source>
</evidence>
<dbReference type="Pfam" id="PF13661">
    <property type="entry name" value="2OG-FeII_Oxy_4"/>
    <property type="match status" value="1"/>
</dbReference>
<gene>
    <name evidence="5" type="ORF">NBRC116591_26710</name>
</gene>
<dbReference type="InterPro" id="IPR051842">
    <property type="entry name" value="uS12_prolyl_hydroxylase"/>
</dbReference>
<comment type="caution">
    <text evidence="5">The sequence shown here is derived from an EMBL/GenBank/DDBJ whole genome shotgun (WGS) entry which is preliminary data.</text>
</comment>
<keyword evidence="3" id="KW-0560">Oxidoreductase</keyword>
<evidence type="ECO:0000259" key="4">
    <source>
        <dbReference type="SMART" id="SM00702"/>
    </source>
</evidence>
<dbReference type="SMART" id="SM00702">
    <property type="entry name" value="P4Hc"/>
    <property type="match status" value="1"/>
</dbReference>
<feature type="domain" description="Prolyl 4-hydroxylase alpha subunit" evidence="4">
    <location>
        <begin position="64"/>
        <end position="229"/>
    </location>
</feature>
<dbReference type="EMBL" id="BAABWN010000008">
    <property type="protein sequence ID" value="GAA6168860.1"/>
    <property type="molecule type" value="Genomic_DNA"/>
</dbReference>
<reference evidence="5 6" key="1">
    <citation type="submission" date="2024-04" db="EMBL/GenBank/DDBJ databases">
        <title>Draft genome sequence of Sessilibacter corallicola NBRC 116591.</title>
        <authorList>
            <person name="Miyakawa T."/>
            <person name="Kusuya Y."/>
            <person name="Miura T."/>
        </authorList>
    </citation>
    <scope>NUCLEOTIDE SEQUENCE [LARGE SCALE GENOMIC DNA]</scope>
    <source>
        <strain evidence="5 6">KU-00831-HH</strain>
    </source>
</reference>
<keyword evidence="2" id="KW-0223">Dioxygenase</keyword>
<comment type="cofactor">
    <cofactor evidence="1">
        <name>L-ascorbate</name>
        <dbReference type="ChEBI" id="CHEBI:38290"/>
    </cofactor>
</comment>